<dbReference type="SMART" id="SM00150">
    <property type="entry name" value="SPEC"/>
    <property type="match status" value="1"/>
</dbReference>
<feature type="non-terminal residue" evidence="4">
    <location>
        <position position="207"/>
    </location>
</feature>
<accession>A0A7L0AYK0</accession>
<keyword evidence="5" id="KW-1185">Reference proteome</keyword>
<dbReference type="GO" id="GO:0003779">
    <property type="term" value="F:actin binding"/>
    <property type="evidence" value="ECO:0007669"/>
    <property type="project" value="UniProtKB-KW"/>
</dbReference>
<dbReference type="InterPro" id="IPR018159">
    <property type="entry name" value="Spectrin/alpha-actinin"/>
</dbReference>
<dbReference type="PANTHER" id="PTHR11915">
    <property type="entry name" value="SPECTRIN/FILAMIN RELATED CYTOSKELETAL PROTEIN"/>
    <property type="match status" value="1"/>
</dbReference>
<name>A0A7L0AYK0_9AVES</name>
<dbReference type="AlphaFoldDB" id="A0A7L0AYK0"/>
<evidence type="ECO:0000313" key="4">
    <source>
        <dbReference type="EMBL" id="NXJ39334.1"/>
    </source>
</evidence>
<evidence type="ECO:0000256" key="1">
    <source>
        <dbReference type="ARBA" id="ARBA00022737"/>
    </source>
</evidence>
<protein>
    <submittedName>
        <fullName evidence="4">SPTB1 protein</fullName>
    </submittedName>
</protein>
<proteinExistence type="predicted"/>
<evidence type="ECO:0000256" key="2">
    <source>
        <dbReference type="ARBA" id="ARBA00023203"/>
    </source>
</evidence>
<dbReference type="Proteomes" id="UP000537039">
    <property type="component" value="Unassembled WGS sequence"/>
</dbReference>
<dbReference type="EMBL" id="VXAE01011710">
    <property type="protein sequence ID" value="NXJ39334.1"/>
    <property type="molecule type" value="Genomic_DNA"/>
</dbReference>
<keyword evidence="2" id="KW-0009">Actin-binding</keyword>
<keyword evidence="3" id="KW-0175">Coiled coil</keyword>
<gene>
    <name evidence="4" type="primary">Sptb</name>
    <name evidence="4" type="ORF">CICMAG_R12726</name>
</gene>
<dbReference type="CDD" id="cd00176">
    <property type="entry name" value="SPEC"/>
    <property type="match status" value="1"/>
</dbReference>
<dbReference type="Pfam" id="PF00435">
    <property type="entry name" value="Spectrin"/>
    <property type="match status" value="2"/>
</dbReference>
<feature type="non-terminal residue" evidence="4">
    <location>
        <position position="1"/>
    </location>
</feature>
<sequence>LLREKFREFARETGNVGQERVDRVDLAIEDLIDAGHAEAATMAEWKDGLNESWADLLELIDTRMHLLAASHDLHKYFYDSTELLALIAARRQELPQDLGEDVGTAEAFHRMHSAFERDLQLLEAQVQQFRETAARLQTAYAGEKAASIQEREQEVARALRALLEACSGRRARLVDTADKHRFFGMARDLLSWMESTVRQIETQEKPR</sequence>
<dbReference type="SUPFAM" id="SSF46966">
    <property type="entry name" value="Spectrin repeat"/>
    <property type="match status" value="1"/>
</dbReference>
<comment type="caution">
    <text evidence="4">The sequence shown here is derived from an EMBL/GenBank/DDBJ whole genome shotgun (WGS) entry which is preliminary data.</text>
</comment>
<organism evidence="4 5">
    <name type="scientific">Ciconia maguari</name>
    <dbReference type="NCBI Taxonomy" id="52777"/>
    <lineage>
        <taxon>Eukaryota</taxon>
        <taxon>Metazoa</taxon>
        <taxon>Chordata</taxon>
        <taxon>Craniata</taxon>
        <taxon>Vertebrata</taxon>
        <taxon>Euteleostomi</taxon>
        <taxon>Archelosauria</taxon>
        <taxon>Archosauria</taxon>
        <taxon>Dinosauria</taxon>
        <taxon>Saurischia</taxon>
        <taxon>Theropoda</taxon>
        <taxon>Coelurosauria</taxon>
        <taxon>Aves</taxon>
        <taxon>Neognathae</taxon>
        <taxon>Neoaves</taxon>
        <taxon>Aequornithes</taxon>
        <taxon>Ciconiiformes</taxon>
        <taxon>Ciconiidae</taxon>
        <taxon>Ciconia</taxon>
    </lineage>
</organism>
<evidence type="ECO:0000313" key="5">
    <source>
        <dbReference type="Proteomes" id="UP000537039"/>
    </source>
</evidence>
<dbReference type="Gene3D" id="1.20.58.60">
    <property type="match status" value="2"/>
</dbReference>
<reference evidence="4 5" key="1">
    <citation type="submission" date="2019-09" db="EMBL/GenBank/DDBJ databases">
        <title>Bird 10,000 Genomes (B10K) Project - Family phase.</title>
        <authorList>
            <person name="Zhang G."/>
        </authorList>
    </citation>
    <scope>NUCLEOTIDE SEQUENCE [LARGE SCALE GENOMIC DNA]</scope>
    <source>
        <strain evidence="4">B10K-DU-001-47</strain>
        <tissue evidence="4">Muscle</tissue>
    </source>
</reference>
<dbReference type="InterPro" id="IPR002017">
    <property type="entry name" value="Spectrin_repeat"/>
</dbReference>
<feature type="coiled-coil region" evidence="3">
    <location>
        <begin position="112"/>
        <end position="139"/>
    </location>
</feature>
<keyword evidence="1" id="KW-0677">Repeat</keyword>
<evidence type="ECO:0000256" key="3">
    <source>
        <dbReference type="SAM" id="Coils"/>
    </source>
</evidence>